<dbReference type="CDD" id="cd06261">
    <property type="entry name" value="TM_PBP2"/>
    <property type="match status" value="1"/>
</dbReference>
<feature type="transmembrane region" description="Helical" evidence="9">
    <location>
        <begin position="82"/>
        <end position="102"/>
    </location>
</feature>
<keyword evidence="8 9" id="KW-0472">Membrane</keyword>
<keyword evidence="7 9" id="KW-1133">Transmembrane helix</keyword>
<dbReference type="Gene3D" id="1.10.3720.10">
    <property type="entry name" value="MetI-like"/>
    <property type="match status" value="1"/>
</dbReference>
<feature type="transmembrane region" description="Helical" evidence="9">
    <location>
        <begin position="56"/>
        <end position="76"/>
    </location>
</feature>
<protein>
    <submittedName>
        <fullName evidence="11">Polar amino acid transport system permease protein</fullName>
    </submittedName>
</protein>
<dbReference type="PANTHER" id="PTHR30614:SF37">
    <property type="entry name" value="AMINO-ACID ABC TRANSPORTER PERMEASE PROTEIN YHDX-RELATED"/>
    <property type="match status" value="1"/>
</dbReference>
<evidence type="ECO:0000256" key="3">
    <source>
        <dbReference type="ARBA" id="ARBA00022448"/>
    </source>
</evidence>
<evidence type="ECO:0000256" key="2">
    <source>
        <dbReference type="ARBA" id="ARBA00010072"/>
    </source>
</evidence>
<comment type="similarity">
    <text evidence="2">Belongs to the binding-protein-dependent transport system permease family. HisMQ subfamily.</text>
</comment>
<feature type="transmembrane region" description="Helical" evidence="9">
    <location>
        <begin position="131"/>
        <end position="155"/>
    </location>
</feature>
<dbReference type="NCBIfam" id="TIGR01726">
    <property type="entry name" value="HEQRo_perm_3TM"/>
    <property type="match status" value="1"/>
</dbReference>
<evidence type="ECO:0000256" key="5">
    <source>
        <dbReference type="ARBA" id="ARBA00022692"/>
    </source>
</evidence>
<dbReference type="SUPFAM" id="SSF161098">
    <property type="entry name" value="MetI-like"/>
    <property type="match status" value="1"/>
</dbReference>
<feature type="domain" description="ABC transmembrane type-1" evidence="10">
    <location>
        <begin position="17"/>
        <end position="205"/>
    </location>
</feature>
<dbReference type="Pfam" id="PF00528">
    <property type="entry name" value="BPD_transp_1"/>
    <property type="match status" value="1"/>
</dbReference>
<sequence length="219" mass="24252">MDKDILVSYIPLYKNALLLTLKIGWQGIGLSMIIGLAGAAVLHFKVKVIKNIVGIYVELFRNTPLLVQLFFIYFALPKIGVNISAEICGMLGIGLLGGAYMIETFRSGLETIPVMQSESALSLGLDKRQTFLYVILPQAFSAVVPGLTANIIFLLKETSVFSTISLMDLMFTAKDLIGMYAKTIECLFLLVVFYFIMILPVSIIGMIVERKTRYAEFGD</sequence>
<evidence type="ECO:0000256" key="8">
    <source>
        <dbReference type="ARBA" id="ARBA00023136"/>
    </source>
</evidence>
<evidence type="ECO:0000256" key="9">
    <source>
        <dbReference type="RuleBase" id="RU363032"/>
    </source>
</evidence>
<keyword evidence="12" id="KW-1185">Reference proteome</keyword>
<dbReference type="PROSITE" id="PS50928">
    <property type="entry name" value="ABC_TM1"/>
    <property type="match status" value="1"/>
</dbReference>
<feature type="transmembrane region" description="Helical" evidence="9">
    <location>
        <begin position="23"/>
        <end position="44"/>
    </location>
</feature>
<keyword evidence="4" id="KW-1003">Cell membrane</keyword>
<dbReference type="GO" id="GO:0006865">
    <property type="term" value="P:amino acid transport"/>
    <property type="evidence" value="ECO:0007669"/>
    <property type="project" value="UniProtKB-KW"/>
</dbReference>
<evidence type="ECO:0000256" key="4">
    <source>
        <dbReference type="ARBA" id="ARBA00022475"/>
    </source>
</evidence>
<proteinExistence type="inferred from homology"/>
<evidence type="ECO:0000313" key="12">
    <source>
        <dbReference type="Proteomes" id="UP000182471"/>
    </source>
</evidence>
<dbReference type="OrthoDB" id="9787841at2"/>
<evidence type="ECO:0000256" key="6">
    <source>
        <dbReference type="ARBA" id="ARBA00022970"/>
    </source>
</evidence>
<dbReference type="InterPro" id="IPR035906">
    <property type="entry name" value="MetI-like_sf"/>
</dbReference>
<dbReference type="InterPro" id="IPR043429">
    <property type="entry name" value="ArtM/GltK/GlnP/TcyL/YhdX-like"/>
</dbReference>
<evidence type="ECO:0000313" key="11">
    <source>
        <dbReference type="EMBL" id="SER65719.1"/>
    </source>
</evidence>
<dbReference type="RefSeq" id="WP_027421607.1">
    <property type="nucleotide sequence ID" value="NZ_FOGW01000007.1"/>
</dbReference>
<keyword evidence="3 9" id="KW-0813">Transport</keyword>
<dbReference type="PANTHER" id="PTHR30614">
    <property type="entry name" value="MEMBRANE COMPONENT OF AMINO ACID ABC TRANSPORTER"/>
    <property type="match status" value="1"/>
</dbReference>
<evidence type="ECO:0000256" key="1">
    <source>
        <dbReference type="ARBA" id="ARBA00004651"/>
    </source>
</evidence>
<accession>A0A1H9R0Y2</accession>
<keyword evidence="5 9" id="KW-0812">Transmembrane</keyword>
<gene>
    <name evidence="11" type="ORF">SAMN02910429_00698</name>
</gene>
<dbReference type="EMBL" id="FOGW01000007">
    <property type="protein sequence ID" value="SER65719.1"/>
    <property type="molecule type" value="Genomic_DNA"/>
</dbReference>
<comment type="subcellular location">
    <subcellularLocation>
        <location evidence="1 9">Cell membrane</location>
        <topology evidence="1 9">Multi-pass membrane protein</topology>
    </subcellularLocation>
</comment>
<organism evidence="11 12">
    <name type="scientific">Lachnobacterium bovis</name>
    <dbReference type="NCBI Taxonomy" id="140626"/>
    <lineage>
        <taxon>Bacteria</taxon>
        <taxon>Bacillati</taxon>
        <taxon>Bacillota</taxon>
        <taxon>Clostridia</taxon>
        <taxon>Lachnospirales</taxon>
        <taxon>Lachnospiraceae</taxon>
        <taxon>Lachnobacterium</taxon>
    </lineage>
</organism>
<name>A0A1H9R0Y2_9FIRM</name>
<dbReference type="InterPro" id="IPR010065">
    <property type="entry name" value="AA_ABC_transptr_permease_3TM"/>
</dbReference>
<dbReference type="Proteomes" id="UP000182471">
    <property type="component" value="Unassembled WGS sequence"/>
</dbReference>
<reference evidence="12" key="1">
    <citation type="submission" date="2016-10" db="EMBL/GenBank/DDBJ databases">
        <authorList>
            <person name="Varghese N."/>
            <person name="Submissions S."/>
        </authorList>
    </citation>
    <scope>NUCLEOTIDE SEQUENCE [LARGE SCALE GENOMIC DNA]</scope>
    <source>
        <strain evidence="12">S1b</strain>
    </source>
</reference>
<keyword evidence="6" id="KW-0029">Amino-acid transport</keyword>
<dbReference type="InterPro" id="IPR000515">
    <property type="entry name" value="MetI-like"/>
</dbReference>
<dbReference type="GO" id="GO:0022857">
    <property type="term" value="F:transmembrane transporter activity"/>
    <property type="evidence" value="ECO:0007669"/>
    <property type="project" value="InterPro"/>
</dbReference>
<evidence type="ECO:0000256" key="7">
    <source>
        <dbReference type="ARBA" id="ARBA00022989"/>
    </source>
</evidence>
<feature type="transmembrane region" description="Helical" evidence="9">
    <location>
        <begin position="187"/>
        <end position="208"/>
    </location>
</feature>
<dbReference type="GO" id="GO:0043190">
    <property type="term" value="C:ATP-binding cassette (ABC) transporter complex"/>
    <property type="evidence" value="ECO:0007669"/>
    <property type="project" value="InterPro"/>
</dbReference>
<evidence type="ECO:0000259" key="10">
    <source>
        <dbReference type="PROSITE" id="PS50928"/>
    </source>
</evidence>
<dbReference type="AlphaFoldDB" id="A0A1H9R0Y2"/>